<organism evidence="1 2">
    <name type="scientific">Datura stramonium</name>
    <name type="common">Jimsonweed</name>
    <name type="synonym">Common thornapple</name>
    <dbReference type="NCBI Taxonomy" id="4076"/>
    <lineage>
        <taxon>Eukaryota</taxon>
        <taxon>Viridiplantae</taxon>
        <taxon>Streptophyta</taxon>
        <taxon>Embryophyta</taxon>
        <taxon>Tracheophyta</taxon>
        <taxon>Spermatophyta</taxon>
        <taxon>Magnoliopsida</taxon>
        <taxon>eudicotyledons</taxon>
        <taxon>Gunneridae</taxon>
        <taxon>Pentapetalae</taxon>
        <taxon>asterids</taxon>
        <taxon>lamiids</taxon>
        <taxon>Solanales</taxon>
        <taxon>Solanaceae</taxon>
        <taxon>Solanoideae</taxon>
        <taxon>Datureae</taxon>
        <taxon>Datura</taxon>
    </lineage>
</organism>
<reference evidence="1 2" key="1">
    <citation type="journal article" date="2021" name="BMC Genomics">
        <title>Datura genome reveals duplications of psychoactive alkaloid biosynthetic genes and high mutation rate following tissue culture.</title>
        <authorList>
            <person name="Rajewski A."/>
            <person name="Carter-House D."/>
            <person name="Stajich J."/>
            <person name="Litt A."/>
        </authorList>
    </citation>
    <scope>NUCLEOTIDE SEQUENCE [LARGE SCALE GENOMIC DNA]</scope>
    <source>
        <strain evidence="1">AR-01</strain>
    </source>
</reference>
<gene>
    <name evidence="1" type="ORF">HAX54_008238</name>
</gene>
<feature type="non-terminal residue" evidence="1">
    <location>
        <position position="74"/>
    </location>
</feature>
<proteinExistence type="predicted"/>
<evidence type="ECO:0000313" key="2">
    <source>
        <dbReference type="Proteomes" id="UP000823775"/>
    </source>
</evidence>
<dbReference type="Proteomes" id="UP000823775">
    <property type="component" value="Unassembled WGS sequence"/>
</dbReference>
<accession>A0ABS8TCW4</accession>
<protein>
    <submittedName>
        <fullName evidence="1">Uncharacterized protein</fullName>
    </submittedName>
</protein>
<comment type="caution">
    <text evidence="1">The sequence shown here is derived from an EMBL/GenBank/DDBJ whole genome shotgun (WGS) entry which is preliminary data.</text>
</comment>
<name>A0ABS8TCW4_DATST</name>
<evidence type="ECO:0000313" key="1">
    <source>
        <dbReference type="EMBL" id="MCD7469304.1"/>
    </source>
</evidence>
<dbReference type="EMBL" id="JACEIK010001425">
    <property type="protein sequence ID" value="MCD7469304.1"/>
    <property type="molecule type" value="Genomic_DNA"/>
</dbReference>
<keyword evidence="2" id="KW-1185">Reference proteome</keyword>
<sequence length="74" mass="8170">MLFLHFPIDSSLNLLDSSSLPVDAPSPVHVPAEEPDSITSNDIFICNDLHFVDNVVPTVHETPPRRSARVKQPP</sequence>